<accession>A0A9D4GAC3</accession>
<evidence type="ECO:0000256" key="1">
    <source>
        <dbReference type="ARBA" id="ARBA00005964"/>
    </source>
</evidence>
<dbReference type="InterPro" id="IPR051093">
    <property type="entry name" value="Neuroligin/BSAL"/>
</dbReference>
<feature type="signal peptide" evidence="2">
    <location>
        <begin position="1"/>
        <end position="21"/>
    </location>
</feature>
<comment type="caution">
    <text evidence="4">The sequence shown here is derived from an EMBL/GenBank/DDBJ whole genome shotgun (WGS) entry which is preliminary data.</text>
</comment>
<evidence type="ECO:0000313" key="5">
    <source>
        <dbReference type="Proteomes" id="UP000828390"/>
    </source>
</evidence>
<keyword evidence="5" id="KW-1185">Reference proteome</keyword>
<reference evidence="4" key="1">
    <citation type="journal article" date="2019" name="bioRxiv">
        <title>The Genome of the Zebra Mussel, Dreissena polymorpha: A Resource for Invasive Species Research.</title>
        <authorList>
            <person name="McCartney M.A."/>
            <person name="Auch B."/>
            <person name="Kono T."/>
            <person name="Mallez S."/>
            <person name="Zhang Y."/>
            <person name="Obille A."/>
            <person name="Becker A."/>
            <person name="Abrahante J.E."/>
            <person name="Garbe J."/>
            <person name="Badalamenti J.P."/>
            <person name="Herman A."/>
            <person name="Mangelson H."/>
            <person name="Liachko I."/>
            <person name="Sullivan S."/>
            <person name="Sone E.D."/>
            <person name="Koren S."/>
            <person name="Silverstein K.A.T."/>
            <person name="Beckman K.B."/>
            <person name="Gohl D.M."/>
        </authorList>
    </citation>
    <scope>NUCLEOTIDE SEQUENCE</scope>
    <source>
        <strain evidence="4">Duluth1</strain>
        <tissue evidence="4">Whole animal</tissue>
    </source>
</reference>
<organism evidence="4 5">
    <name type="scientific">Dreissena polymorpha</name>
    <name type="common">Zebra mussel</name>
    <name type="synonym">Mytilus polymorpha</name>
    <dbReference type="NCBI Taxonomy" id="45954"/>
    <lineage>
        <taxon>Eukaryota</taxon>
        <taxon>Metazoa</taxon>
        <taxon>Spiralia</taxon>
        <taxon>Lophotrochozoa</taxon>
        <taxon>Mollusca</taxon>
        <taxon>Bivalvia</taxon>
        <taxon>Autobranchia</taxon>
        <taxon>Heteroconchia</taxon>
        <taxon>Euheterodonta</taxon>
        <taxon>Imparidentia</taxon>
        <taxon>Neoheterodontei</taxon>
        <taxon>Myida</taxon>
        <taxon>Dreissenoidea</taxon>
        <taxon>Dreissenidae</taxon>
        <taxon>Dreissena</taxon>
    </lineage>
</organism>
<evidence type="ECO:0000256" key="2">
    <source>
        <dbReference type="SAM" id="SignalP"/>
    </source>
</evidence>
<sequence>MHSSSIIIYYIILCALSNISSIKSVYPTCQSERLRLGNEEITLDFDTKVMGRKIQFSTMCNLRDVDEYRGLLYGVIKPSDKVFRFMRNKDLVRSTERKLFATNHKPVCPQRAFLKEEFTQMPDLVRERIKLIGQFTINQSEDCLWLNVFVPSK</sequence>
<proteinExistence type="inferred from homology"/>
<comment type="similarity">
    <text evidence="1">Belongs to the type-B carboxylesterase/lipase family.</text>
</comment>
<dbReference type="PANTHER" id="PTHR43903">
    <property type="entry name" value="NEUROLIGIN"/>
    <property type="match status" value="1"/>
</dbReference>
<feature type="domain" description="Carboxylesterase type B" evidence="3">
    <location>
        <begin position="49"/>
        <end position="152"/>
    </location>
</feature>
<dbReference type="Proteomes" id="UP000828390">
    <property type="component" value="Unassembled WGS sequence"/>
</dbReference>
<dbReference type="InterPro" id="IPR029058">
    <property type="entry name" value="AB_hydrolase_fold"/>
</dbReference>
<evidence type="ECO:0000259" key="3">
    <source>
        <dbReference type="Pfam" id="PF00135"/>
    </source>
</evidence>
<protein>
    <recommendedName>
        <fullName evidence="3">Carboxylesterase type B domain-containing protein</fullName>
    </recommendedName>
</protein>
<dbReference type="Pfam" id="PF00135">
    <property type="entry name" value="COesterase"/>
    <property type="match status" value="1"/>
</dbReference>
<dbReference type="AlphaFoldDB" id="A0A9D4GAC3"/>
<dbReference type="InterPro" id="IPR002018">
    <property type="entry name" value="CarbesteraseB"/>
</dbReference>
<feature type="non-terminal residue" evidence="4">
    <location>
        <position position="153"/>
    </location>
</feature>
<dbReference type="Gene3D" id="3.40.50.1820">
    <property type="entry name" value="alpha/beta hydrolase"/>
    <property type="match status" value="1"/>
</dbReference>
<keyword evidence="2" id="KW-0732">Signal</keyword>
<feature type="chain" id="PRO_5038669882" description="Carboxylesterase type B domain-containing protein" evidence="2">
    <location>
        <begin position="22"/>
        <end position="153"/>
    </location>
</feature>
<evidence type="ECO:0000313" key="4">
    <source>
        <dbReference type="EMBL" id="KAH3813460.1"/>
    </source>
</evidence>
<gene>
    <name evidence="4" type="ORF">DPMN_141919</name>
</gene>
<name>A0A9D4GAC3_DREPO</name>
<reference evidence="4" key="2">
    <citation type="submission" date="2020-11" db="EMBL/GenBank/DDBJ databases">
        <authorList>
            <person name="McCartney M.A."/>
            <person name="Auch B."/>
            <person name="Kono T."/>
            <person name="Mallez S."/>
            <person name="Becker A."/>
            <person name="Gohl D.M."/>
            <person name="Silverstein K.A.T."/>
            <person name="Koren S."/>
            <person name="Bechman K.B."/>
            <person name="Herman A."/>
            <person name="Abrahante J.E."/>
            <person name="Garbe J."/>
        </authorList>
    </citation>
    <scope>NUCLEOTIDE SEQUENCE</scope>
    <source>
        <strain evidence="4">Duluth1</strain>
        <tissue evidence="4">Whole animal</tissue>
    </source>
</reference>
<dbReference type="SUPFAM" id="SSF53474">
    <property type="entry name" value="alpha/beta-Hydrolases"/>
    <property type="match status" value="1"/>
</dbReference>
<dbReference type="EMBL" id="JAIWYP010000006">
    <property type="protein sequence ID" value="KAH3813460.1"/>
    <property type="molecule type" value="Genomic_DNA"/>
</dbReference>